<feature type="domain" description="ABC transporter" evidence="5">
    <location>
        <begin position="8"/>
        <end position="236"/>
    </location>
</feature>
<evidence type="ECO:0000256" key="3">
    <source>
        <dbReference type="ARBA" id="ARBA00022741"/>
    </source>
</evidence>
<dbReference type="AlphaFoldDB" id="A0A4R6BY03"/>
<evidence type="ECO:0000313" key="6">
    <source>
        <dbReference type="EMBL" id="TDM13305.1"/>
    </source>
</evidence>
<evidence type="ECO:0000256" key="4">
    <source>
        <dbReference type="ARBA" id="ARBA00022840"/>
    </source>
</evidence>
<dbReference type="InterPro" id="IPR017871">
    <property type="entry name" value="ABC_transporter-like_CS"/>
</dbReference>
<dbReference type="EMBL" id="SCWB01000001">
    <property type="protein sequence ID" value="TDM13305.1"/>
    <property type="molecule type" value="Genomic_DNA"/>
</dbReference>
<evidence type="ECO:0000313" key="7">
    <source>
        <dbReference type="Proteomes" id="UP000294802"/>
    </source>
</evidence>
<sequence>MDEQLYSLEVNDLKKTIGKRQIINGLGFQVKKGEVFGFLGPNGAGKTTTIRMIVGLTTPTSGDIRVLGMNVATERAEAMKKIGAIVENPELYPFLSGLENLKQYARMQQGITTEDINRVVKLVGLENRIKDKVKKYSLGMRQRLGLAQALLHKPEVLILDEPTNGLDPAGIREIRDYIRRLAKEEGMSVIVSSHLLAEMELMCDRFGIIKNGRMIRVEDVKTSTTDKDEAIHQFDIYPVDAAVKYFNEQQISFDLKDSMLTISCPPNKVPGIVRDLVKRDIDIYSVIKSKQSLEERFLELTDDGGEGIA</sequence>
<organism evidence="6 7">
    <name type="scientific">Macrococcus lamae</name>
    <dbReference type="NCBI Taxonomy" id="198484"/>
    <lineage>
        <taxon>Bacteria</taxon>
        <taxon>Bacillati</taxon>
        <taxon>Bacillota</taxon>
        <taxon>Bacilli</taxon>
        <taxon>Bacillales</taxon>
        <taxon>Staphylococcaceae</taxon>
        <taxon>Macrococcus</taxon>
    </lineage>
</organism>
<keyword evidence="2" id="KW-0813">Transport</keyword>
<dbReference type="Proteomes" id="UP000294802">
    <property type="component" value="Unassembled WGS sequence"/>
</dbReference>
<dbReference type="RefSeq" id="WP_133442658.1">
    <property type="nucleotide sequence ID" value="NZ_SCWB01000001.1"/>
</dbReference>
<dbReference type="CDD" id="cd03268">
    <property type="entry name" value="ABC_BcrA_bacitracin_resist"/>
    <property type="match status" value="1"/>
</dbReference>
<keyword evidence="3" id="KW-0547">Nucleotide-binding</keyword>
<dbReference type="OrthoDB" id="9804819at2"/>
<gene>
    <name evidence="6" type="ORF">ERX29_00180</name>
</gene>
<dbReference type="PANTHER" id="PTHR43335">
    <property type="entry name" value="ABC TRANSPORTER, ATP-BINDING PROTEIN"/>
    <property type="match status" value="1"/>
</dbReference>
<dbReference type="PANTHER" id="PTHR43335:SF4">
    <property type="entry name" value="ABC TRANSPORTER, ATP-BINDING PROTEIN"/>
    <property type="match status" value="1"/>
</dbReference>
<keyword evidence="7" id="KW-1185">Reference proteome</keyword>
<dbReference type="PROSITE" id="PS50893">
    <property type="entry name" value="ABC_TRANSPORTER_2"/>
    <property type="match status" value="1"/>
</dbReference>
<dbReference type="SMART" id="SM00382">
    <property type="entry name" value="AAA"/>
    <property type="match status" value="1"/>
</dbReference>
<dbReference type="GO" id="GO:0016887">
    <property type="term" value="F:ATP hydrolysis activity"/>
    <property type="evidence" value="ECO:0007669"/>
    <property type="project" value="InterPro"/>
</dbReference>
<dbReference type="Pfam" id="PF00005">
    <property type="entry name" value="ABC_tran"/>
    <property type="match status" value="1"/>
</dbReference>
<dbReference type="InterPro" id="IPR003593">
    <property type="entry name" value="AAA+_ATPase"/>
</dbReference>
<dbReference type="InterPro" id="IPR003439">
    <property type="entry name" value="ABC_transporter-like_ATP-bd"/>
</dbReference>
<comment type="similarity">
    <text evidence="1">Belongs to the ABC transporter superfamily.</text>
</comment>
<dbReference type="InterPro" id="IPR027417">
    <property type="entry name" value="P-loop_NTPase"/>
</dbReference>
<comment type="caution">
    <text evidence="6">The sequence shown here is derived from an EMBL/GenBank/DDBJ whole genome shotgun (WGS) entry which is preliminary data.</text>
</comment>
<proteinExistence type="inferred from homology"/>
<dbReference type="Gene3D" id="3.40.50.300">
    <property type="entry name" value="P-loop containing nucleotide triphosphate hydrolases"/>
    <property type="match status" value="1"/>
</dbReference>
<evidence type="ECO:0000259" key="5">
    <source>
        <dbReference type="PROSITE" id="PS50893"/>
    </source>
</evidence>
<dbReference type="PROSITE" id="PS00211">
    <property type="entry name" value="ABC_TRANSPORTER_1"/>
    <property type="match status" value="1"/>
</dbReference>
<evidence type="ECO:0000256" key="2">
    <source>
        <dbReference type="ARBA" id="ARBA00022448"/>
    </source>
</evidence>
<keyword evidence="4 6" id="KW-0067">ATP-binding</keyword>
<dbReference type="GO" id="GO:0005524">
    <property type="term" value="F:ATP binding"/>
    <property type="evidence" value="ECO:0007669"/>
    <property type="project" value="UniProtKB-KW"/>
</dbReference>
<reference evidence="6 7" key="1">
    <citation type="submission" date="2019-01" db="EMBL/GenBank/DDBJ databases">
        <title>Draft genome sequences of the type strains of six Macrococcus species.</title>
        <authorList>
            <person name="Mazhar S."/>
            <person name="Altermann E."/>
            <person name="Hill C."/>
            <person name="Mcauliffe O."/>
        </authorList>
    </citation>
    <scope>NUCLEOTIDE SEQUENCE [LARGE SCALE GENOMIC DNA]</scope>
    <source>
        <strain evidence="6 7">CCM4815</strain>
    </source>
</reference>
<name>A0A4R6BY03_9STAP</name>
<accession>A0A4R6BY03</accession>
<evidence type="ECO:0000256" key="1">
    <source>
        <dbReference type="ARBA" id="ARBA00005417"/>
    </source>
</evidence>
<dbReference type="SUPFAM" id="SSF52540">
    <property type="entry name" value="P-loop containing nucleoside triphosphate hydrolases"/>
    <property type="match status" value="1"/>
</dbReference>
<protein>
    <submittedName>
        <fullName evidence="6">ABC transporter ATP-binding protein</fullName>
    </submittedName>
</protein>